<dbReference type="EMBL" id="SJPK01000008">
    <property type="protein sequence ID" value="TWT64988.1"/>
    <property type="molecule type" value="Genomic_DNA"/>
</dbReference>
<dbReference type="AlphaFoldDB" id="A0A5C5XQR5"/>
<gene>
    <name evidence="1" type="ORF">CA85_33330</name>
</gene>
<proteinExistence type="predicted"/>
<organism evidence="1 2">
    <name type="scientific">Allorhodopirellula solitaria</name>
    <dbReference type="NCBI Taxonomy" id="2527987"/>
    <lineage>
        <taxon>Bacteria</taxon>
        <taxon>Pseudomonadati</taxon>
        <taxon>Planctomycetota</taxon>
        <taxon>Planctomycetia</taxon>
        <taxon>Pirellulales</taxon>
        <taxon>Pirellulaceae</taxon>
        <taxon>Allorhodopirellula</taxon>
    </lineage>
</organism>
<protein>
    <submittedName>
        <fullName evidence="1">Uncharacterized protein</fullName>
    </submittedName>
</protein>
<sequence length="60" mass="6912">MLGIFKPTCPVDGTTKDWIERRFDWLTHLRPDAKAYVSRGIRYITKVQDCGYLPAIQRGG</sequence>
<comment type="caution">
    <text evidence="1">The sequence shown here is derived from an EMBL/GenBank/DDBJ whole genome shotgun (WGS) entry which is preliminary data.</text>
</comment>
<name>A0A5C5XQR5_9BACT</name>
<dbReference type="Proteomes" id="UP000318053">
    <property type="component" value="Unassembled WGS sequence"/>
</dbReference>
<evidence type="ECO:0000313" key="1">
    <source>
        <dbReference type="EMBL" id="TWT64988.1"/>
    </source>
</evidence>
<keyword evidence="2" id="KW-1185">Reference proteome</keyword>
<accession>A0A5C5XQR5</accession>
<evidence type="ECO:0000313" key="2">
    <source>
        <dbReference type="Proteomes" id="UP000318053"/>
    </source>
</evidence>
<reference evidence="1 2" key="1">
    <citation type="submission" date="2019-02" db="EMBL/GenBank/DDBJ databases">
        <title>Deep-cultivation of Planctomycetes and their phenomic and genomic characterization uncovers novel biology.</title>
        <authorList>
            <person name="Wiegand S."/>
            <person name="Jogler M."/>
            <person name="Boedeker C."/>
            <person name="Pinto D."/>
            <person name="Vollmers J."/>
            <person name="Rivas-Marin E."/>
            <person name="Kohn T."/>
            <person name="Peeters S.H."/>
            <person name="Heuer A."/>
            <person name="Rast P."/>
            <person name="Oberbeckmann S."/>
            <person name="Bunk B."/>
            <person name="Jeske O."/>
            <person name="Meyerdierks A."/>
            <person name="Storesund J.E."/>
            <person name="Kallscheuer N."/>
            <person name="Luecker S."/>
            <person name="Lage O.M."/>
            <person name="Pohl T."/>
            <person name="Merkel B.J."/>
            <person name="Hornburger P."/>
            <person name="Mueller R.-W."/>
            <person name="Bruemmer F."/>
            <person name="Labrenz M."/>
            <person name="Spormann A.M."/>
            <person name="Op Den Camp H."/>
            <person name="Overmann J."/>
            <person name="Amann R."/>
            <person name="Jetten M.S.M."/>
            <person name="Mascher T."/>
            <person name="Medema M.H."/>
            <person name="Devos D.P."/>
            <person name="Kaster A.-K."/>
            <person name="Ovreas L."/>
            <person name="Rohde M."/>
            <person name="Galperin M.Y."/>
            <person name="Jogler C."/>
        </authorList>
    </citation>
    <scope>NUCLEOTIDE SEQUENCE [LARGE SCALE GENOMIC DNA]</scope>
    <source>
        <strain evidence="1 2">CA85</strain>
    </source>
</reference>